<gene>
    <name evidence="11" type="primary">ERP1</name>
    <name evidence="11" type="ORF">HK099_005289</name>
</gene>
<evidence type="ECO:0000256" key="1">
    <source>
        <dbReference type="ARBA" id="ARBA00004479"/>
    </source>
</evidence>
<dbReference type="Pfam" id="PF01105">
    <property type="entry name" value="EMP24_GP25L"/>
    <property type="match status" value="1"/>
</dbReference>
<evidence type="ECO:0000256" key="6">
    <source>
        <dbReference type="ARBA" id="ARBA00023136"/>
    </source>
</evidence>
<feature type="signal peptide" evidence="9">
    <location>
        <begin position="1"/>
        <end position="16"/>
    </location>
</feature>
<accession>A0AAD5XV34</accession>
<evidence type="ECO:0000259" key="10">
    <source>
        <dbReference type="PROSITE" id="PS50866"/>
    </source>
</evidence>
<evidence type="ECO:0000256" key="4">
    <source>
        <dbReference type="ARBA" id="ARBA00022729"/>
    </source>
</evidence>
<reference evidence="11" key="1">
    <citation type="submission" date="2020-05" db="EMBL/GenBank/DDBJ databases">
        <title>Phylogenomic resolution of chytrid fungi.</title>
        <authorList>
            <person name="Stajich J.E."/>
            <person name="Amses K."/>
            <person name="Simmons R."/>
            <person name="Seto K."/>
            <person name="Myers J."/>
            <person name="Bonds A."/>
            <person name="Quandt C.A."/>
            <person name="Barry K."/>
            <person name="Liu P."/>
            <person name="Grigoriev I."/>
            <person name="Longcore J.E."/>
            <person name="James T.Y."/>
        </authorList>
    </citation>
    <scope>NUCLEOTIDE SEQUENCE</scope>
    <source>
        <strain evidence="11">JEL0476</strain>
    </source>
</reference>
<name>A0AAD5XV34_9FUNG</name>
<dbReference type="SMART" id="SM01190">
    <property type="entry name" value="EMP24_GP25L"/>
    <property type="match status" value="1"/>
</dbReference>
<evidence type="ECO:0000256" key="2">
    <source>
        <dbReference type="ARBA" id="ARBA00007104"/>
    </source>
</evidence>
<dbReference type="EMBL" id="JADGJW010000403">
    <property type="protein sequence ID" value="KAJ3217930.1"/>
    <property type="molecule type" value="Genomic_DNA"/>
</dbReference>
<dbReference type="PROSITE" id="PS50866">
    <property type="entry name" value="GOLD"/>
    <property type="match status" value="1"/>
</dbReference>
<protein>
    <submittedName>
        <fullName evidence="11">Emp24p/erv25p- protein</fullName>
    </submittedName>
</protein>
<dbReference type="PANTHER" id="PTHR22811">
    <property type="entry name" value="TRANSMEMBRANE EMP24 DOMAIN-CONTAINING PROTEIN"/>
    <property type="match status" value="1"/>
</dbReference>
<evidence type="ECO:0000256" key="5">
    <source>
        <dbReference type="ARBA" id="ARBA00022989"/>
    </source>
</evidence>
<evidence type="ECO:0000256" key="9">
    <source>
        <dbReference type="SAM" id="SignalP"/>
    </source>
</evidence>
<feature type="non-terminal residue" evidence="11">
    <location>
        <position position="1"/>
    </location>
</feature>
<feature type="coiled-coil region" evidence="8">
    <location>
        <begin position="132"/>
        <end position="159"/>
    </location>
</feature>
<proteinExistence type="inferred from homology"/>
<keyword evidence="5" id="KW-1133">Transmembrane helix</keyword>
<dbReference type="InterPro" id="IPR015720">
    <property type="entry name" value="Emp24-like"/>
</dbReference>
<dbReference type="InterPro" id="IPR009038">
    <property type="entry name" value="GOLD_dom"/>
</dbReference>
<keyword evidence="4 9" id="KW-0732">Signal</keyword>
<organism evidence="11 12">
    <name type="scientific">Clydaea vesicula</name>
    <dbReference type="NCBI Taxonomy" id="447962"/>
    <lineage>
        <taxon>Eukaryota</taxon>
        <taxon>Fungi</taxon>
        <taxon>Fungi incertae sedis</taxon>
        <taxon>Chytridiomycota</taxon>
        <taxon>Chytridiomycota incertae sedis</taxon>
        <taxon>Chytridiomycetes</taxon>
        <taxon>Lobulomycetales</taxon>
        <taxon>Lobulomycetaceae</taxon>
        <taxon>Clydaea</taxon>
    </lineage>
</organism>
<dbReference type="AlphaFoldDB" id="A0AAD5XV34"/>
<sequence>MKSLTLILIYLTTVNSLYFYLDGNEQKCFIEELPKETTVIGTYKSEEWNENTRVYADNPKTGIQIVVEEAQTKHRIVNQKGASAGKFTFTSTESGDHTICLSTNSTGWFQNTRTKLHLDLMFGDAQHTAGLDSNTKEVLDELTKKIRSLNEKITIIKREQVYQREREREFRDTSESTNARVVNWTLIQVFVL</sequence>
<evidence type="ECO:0000313" key="11">
    <source>
        <dbReference type="EMBL" id="KAJ3217930.1"/>
    </source>
</evidence>
<evidence type="ECO:0000256" key="3">
    <source>
        <dbReference type="ARBA" id="ARBA00022692"/>
    </source>
</evidence>
<dbReference type="Proteomes" id="UP001211065">
    <property type="component" value="Unassembled WGS sequence"/>
</dbReference>
<comment type="similarity">
    <text evidence="2 7">Belongs to the EMP24/GP25L family.</text>
</comment>
<keyword evidence="6" id="KW-0472">Membrane</keyword>
<comment type="subcellular location">
    <subcellularLocation>
        <location evidence="1 7">Membrane</location>
        <topology evidence="1 7">Single-pass type I membrane protein</topology>
    </subcellularLocation>
</comment>
<feature type="domain" description="GOLD" evidence="10">
    <location>
        <begin position="26"/>
        <end position="122"/>
    </location>
</feature>
<feature type="chain" id="PRO_5042203806" evidence="9">
    <location>
        <begin position="17"/>
        <end position="192"/>
    </location>
</feature>
<keyword evidence="8" id="KW-0175">Coiled coil</keyword>
<evidence type="ECO:0000256" key="7">
    <source>
        <dbReference type="RuleBase" id="RU003827"/>
    </source>
</evidence>
<evidence type="ECO:0000256" key="8">
    <source>
        <dbReference type="SAM" id="Coils"/>
    </source>
</evidence>
<comment type="caution">
    <text evidence="11">The sequence shown here is derived from an EMBL/GenBank/DDBJ whole genome shotgun (WGS) entry which is preliminary data.</text>
</comment>
<keyword evidence="12" id="KW-1185">Reference proteome</keyword>
<evidence type="ECO:0000313" key="12">
    <source>
        <dbReference type="Proteomes" id="UP001211065"/>
    </source>
</evidence>
<dbReference type="GO" id="GO:0016020">
    <property type="term" value="C:membrane"/>
    <property type="evidence" value="ECO:0007669"/>
    <property type="project" value="UniProtKB-SubCell"/>
</dbReference>
<keyword evidence="3 7" id="KW-0812">Transmembrane</keyword>